<evidence type="ECO:0000313" key="1">
    <source>
        <dbReference type="EMBL" id="OKL47402.1"/>
    </source>
</evidence>
<organism evidence="1 2">
    <name type="scientific">Boudabousia marimammalium</name>
    <dbReference type="NCBI Taxonomy" id="156892"/>
    <lineage>
        <taxon>Bacteria</taxon>
        <taxon>Bacillati</taxon>
        <taxon>Actinomycetota</taxon>
        <taxon>Actinomycetes</taxon>
        <taxon>Actinomycetales</taxon>
        <taxon>Actinomycetaceae</taxon>
        <taxon>Boudabousia</taxon>
    </lineage>
</organism>
<dbReference type="Pfam" id="PF07751">
    <property type="entry name" value="Abi_2"/>
    <property type="match status" value="1"/>
</dbReference>
<comment type="caution">
    <text evidence="1">The sequence shown here is derived from an EMBL/GenBank/DDBJ whole genome shotgun (WGS) entry which is preliminary data.</text>
</comment>
<dbReference type="Proteomes" id="UP000186465">
    <property type="component" value="Unassembled WGS sequence"/>
</dbReference>
<accession>A0A1Q5PL88</accession>
<protein>
    <recommendedName>
        <fullName evidence="3">CAAX protease</fullName>
    </recommendedName>
</protein>
<dbReference type="AlphaFoldDB" id="A0A1Q5PL88"/>
<dbReference type="InterPro" id="IPR011664">
    <property type="entry name" value="Abi_system_AbiD/AbiF-like"/>
</dbReference>
<gene>
    <name evidence="1" type="ORF">BM477_06775</name>
</gene>
<dbReference type="STRING" id="156892.BM477_06775"/>
<reference evidence="2" key="1">
    <citation type="submission" date="2016-11" db="EMBL/GenBank/DDBJ databases">
        <title>Actinomyces gypaetusis sp. nov. isolated from Gypaetus barbatus in Qinghai Tibet Plateau China.</title>
        <authorList>
            <person name="Meng X."/>
        </authorList>
    </citation>
    <scope>NUCLEOTIDE SEQUENCE [LARGE SCALE GENOMIC DNA]</scope>
    <source>
        <strain evidence="2">DSM 15383</strain>
    </source>
</reference>
<evidence type="ECO:0008006" key="3">
    <source>
        <dbReference type="Google" id="ProtNLM"/>
    </source>
</evidence>
<sequence length="305" mass="34310">MYRRQAQQLDALGLHVENLDECAKFLSQVSYYRLSAYYRYWLKDPADQNSGFMAGSTFTEIKDLYQAEEQLKHVCTQALRPLEITLRARFANSYAQLVGPRDTFLHGEGLTPPPDATGQPQFAALRNLNRSKEAAIQHFQDGEKENGEYPAEAYAELPIWVAVEAFSFGTLSKHIAASKASGVLDDVAGSLNTSPRALPSQIKSFVYLRNRISHCARIWNHPVADMPRISRSTARRASRQFRPFSDHSIYRILVALDAITYHAGITENWLEKQVEPILERQPILAAGISQPQRAGVGNPRHLLDS</sequence>
<keyword evidence="2" id="KW-1185">Reference proteome</keyword>
<name>A0A1Q5PL88_9ACTO</name>
<dbReference type="EMBL" id="MPDM01000007">
    <property type="protein sequence ID" value="OKL47402.1"/>
    <property type="molecule type" value="Genomic_DNA"/>
</dbReference>
<proteinExistence type="predicted"/>
<evidence type="ECO:0000313" key="2">
    <source>
        <dbReference type="Proteomes" id="UP000186465"/>
    </source>
</evidence>